<name>A0A938BP80_9BACT</name>
<feature type="signal peptide" evidence="1">
    <location>
        <begin position="1"/>
        <end position="17"/>
    </location>
</feature>
<dbReference type="EMBL" id="VGJX01000783">
    <property type="protein sequence ID" value="MBM3275930.1"/>
    <property type="molecule type" value="Genomic_DNA"/>
</dbReference>
<evidence type="ECO:0000313" key="3">
    <source>
        <dbReference type="Proteomes" id="UP000703893"/>
    </source>
</evidence>
<keyword evidence="1" id="KW-0732">Signal</keyword>
<reference evidence="2 3" key="1">
    <citation type="submission" date="2019-03" db="EMBL/GenBank/DDBJ databases">
        <title>Lake Tanganyika Metagenome-Assembled Genomes (MAGs).</title>
        <authorList>
            <person name="Tran P."/>
        </authorList>
    </citation>
    <scope>NUCLEOTIDE SEQUENCE [LARGE SCALE GENOMIC DNA]</scope>
    <source>
        <strain evidence="2">K_DeepCast_65m_m2_236</strain>
    </source>
</reference>
<feature type="non-terminal residue" evidence="2">
    <location>
        <position position="160"/>
    </location>
</feature>
<dbReference type="AlphaFoldDB" id="A0A938BP80"/>
<sequence length="160" mass="17733">MRYKILAISLFSMTLLAGCGTGSPGLTGQTPKAGTATAKNWPDPDTELRDRLALLKREYDKGTYGWRDYNDARISAILRAWGAGTRLRLSSLAAVYEDGGVAWATYNKHRMDVLTQAYGDPLADRLAMLAEIYQDGGITWTTYNQTRIGMIEKAYGERLS</sequence>
<comment type="caution">
    <text evidence="2">The sequence shown here is derived from an EMBL/GenBank/DDBJ whole genome shotgun (WGS) entry which is preliminary data.</text>
</comment>
<protein>
    <submittedName>
        <fullName evidence="2">Uncharacterized protein</fullName>
    </submittedName>
</protein>
<evidence type="ECO:0000256" key="1">
    <source>
        <dbReference type="SAM" id="SignalP"/>
    </source>
</evidence>
<proteinExistence type="predicted"/>
<gene>
    <name evidence="2" type="ORF">FJZ00_12315</name>
</gene>
<dbReference type="Proteomes" id="UP000703893">
    <property type="component" value="Unassembled WGS sequence"/>
</dbReference>
<feature type="chain" id="PRO_5037529199" evidence="1">
    <location>
        <begin position="18"/>
        <end position="160"/>
    </location>
</feature>
<accession>A0A938BP80</accession>
<evidence type="ECO:0000313" key="2">
    <source>
        <dbReference type="EMBL" id="MBM3275930.1"/>
    </source>
</evidence>
<organism evidence="2 3">
    <name type="scientific">Candidatus Tanganyikabacteria bacterium</name>
    <dbReference type="NCBI Taxonomy" id="2961651"/>
    <lineage>
        <taxon>Bacteria</taxon>
        <taxon>Bacillati</taxon>
        <taxon>Candidatus Sericytochromatia</taxon>
        <taxon>Candidatus Tanganyikabacteria</taxon>
    </lineage>
</organism>
<dbReference type="PROSITE" id="PS51257">
    <property type="entry name" value="PROKAR_LIPOPROTEIN"/>
    <property type="match status" value="1"/>
</dbReference>